<dbReference type="EMBL" id="CAJVQC010144025">
    <property type="protein sequence ID" value="CAG8844780.1"/>
    <property type="molecule type" value="Genomic_DNA"/>
</dbReference>
<proteinExistence type="predicted"/>
<accession>A0ACA9SNC5</accession>
<protein>
    <submittedName>
        <fullName evidence="1">7288_t:CDS:1</fullName>
    </submittedName>
</protein>
<keyword evidence="2" id="KW-1185">Reference proteome</keyword>
<name>A0ACA9SNC5_9GLOM</name>
<sequence>MLILLMHSTYSTPVPGSSWWLTVLRIQQTNLKTEKNAEISDNPSSI</sequence>
<feature type="non-terminal residue" evidence="1">
    <location>
        <position position="46"/>
    </location>
</feature>
<reference evidence="1" key="1">
    <citation type="submission" date="2021-06" db="EMBL/GenBank/DDBJ databases">
        <authorList>
            <person name="Kallberg Y."/>
            <person name="Tangrot J."/>
            <person name="Rosling A."/>
        </authorList>
    </citation>
    <scope>NUCLEOTIDE SEQUENCE</scope>
    <source>
        <strain evidence="1">MA461A</strain>
    </source>
</reference>
<gene>
    <name evidence="1" type="ORF">RPERSI_LOCUS33355</name>
</gene>
<evidence type="ECO:0000313" key="1">
    <source>
        <dbReference type="EMBL" id="CAG8844780.1"/>
    </source>
</evidence>
<evidence type="ECO:0000313" key="2">
    <source>
        <dbReference type="Proteomes" id="UP000789920"/>
    </source>
</evidence>
<comment type="caution">
    <text evidence="1">The sequence shown here is derived from an EMBL/GenBank/DDBJ whole genome shotgun (WGS) entry which is preliminary data.</text>
</comment>
<dbReference type="Proteomes" id="UP000789920">
    <property type="component" value="Unassembled WGS sequence"/>
</dbReference>
<organism evidence="1 2">
    <name type="scientific">Racocetra persica</name>
    <dbReference type="NCBI Taxonomy" id="160502"/>
    <lineage>
        <taxon>Eukaryota</taxon>
        <taxon>Fungi</taxon>
        <taxon>Fungi incertae sedis</taxon>
        <taxon>Mucoromycota</taxon>
        <taxon>Glomeromycotina</taxon>
        <taxon>Glomeromycetes</taxon>
        <taxon>Diversisporales</taxon>
        <taxon>Gigasporaceae</taxon>
        <taxon>Racocetra</taxon>
    </lineage>
</organism>